<proteinExistence type="predicted"/>
<dbReference type="PROSITE" id="PS00108">
    <property type="entry name" value="PROTEIN_KINASE_ST"/>
    <property type="match status" value="1"/>
</dbReference>
<dbReference type="SUPFAM" id="SSF56112">
    <property type="entry name" value="Protein kinase-like (PK-like)"/>
    <property type="match status" value="1"/>
</dbReference>
<reference evidence="2 3" key="1">
    <citation type="submission" date="2021-04" db="EMBL/GenBank/DDBJ databases">
        <authorList>
            <person name="Bliznina A."/>
        </authorList>
    </citation>
    <scope>NUCLEOTIDE SEQUENCE [LARGE SCALE GENOMIC DNA]</scope>
</reference>
<gene>
    <name evidence="2" type="ORF">OKIOD_LOCUS55</name>
</gene>
<feature type="domain" description="Protein kinase" evidence="1">
    <location>
        <begin position="6"/>
        <end position="194"/>
    </location>
</feature>
<evidence type="ECO:0000259" key="1">
    <source>
        <dbReference type="PROSITE" id="PS50011"/>
    </source>
</evidence>
<dbReference type="PANTHER" id="PTHR24361">
    <property type="entry name" value="MITOGEN-ACTIVATED KINASE KINASE KINASE"/>
    <property type="match status" value="1"/>
</dbReference>
<dbReference type="Proteomes" id="UP001158576">
    <property type="component" value="Chromosome PAR"/>
</dbReference>
<dbReference type="InterPro" id="IPR011009">
    <property type="entry name" value="Kinase-like_dom_sf"/>
</dbReference>
<evidence type="ECO:0000313" key="3">
    <source>
        <dbReference type="Proteomes" id="UP001158576"/>
    </source>
</evidence>
<protein>
    <submittedName>
        <fullName evidence="2">Oidioi.mRNA.OKI2018_I69.PAR.g8497.t1.cds</fullName>
    </submittedName>
</protein>
<evidence type="ECO:0000313" key="2">
    <source>
        <dbReference type="EMBL" id="CAG5076589.1"/>
    </source>
</evidence>
<dbReference type="EMBL" id="OU015568">
    <property type="protein sequence ID" value="CAG5076589.1"/>
    <property type="molecule type" value="Genomic_DNA"/>
</dbReference>
<dbReference type="PROSITE" id="PS50011">
    <property type="entry name" value="PROTEIN_KINASE_DOM"/>
    <property type="match status" value="1"/>
</dbReference>
<dbReference type="InterPro" id="IPR053235">
    <property type="entry name" value="Ser_Thr_kinase"/>
</dbReference>
<dbReference type="SMART" id="SM00220">
    <property type="entry name" value="S_TKc"/>
    <property type="match status" value="1"/>
</dbReference>
<accession>A0ABN7RG77</accession>
<organism evidence="2 3">
    <name type="scientific">Oikopleura dioica</name>
    <name type="common">Tunicate</name>
    <dbReference type="NCBI Taxonomy" id="34765"/>
    <lineage>
        <taxon>Eukaryota</taxon>
        <taxon>Metazoa</taxon>
        <taxon>Chordata</taxon>
        <taxon>Tunicata</taxon>
        <taxon>Appendicularia</taxon>
        <taxon>Copelata</taxon>
        <taxon>Oikopleuridae</taxon>
        <taxon>Oikopleura</taxon>
    </lineage>
</organism>
<sequence length="194" mass="21994">MPNSLNERFVNLENSEFGDVRGVTRATDKETGDIVMIKWIQIRSQAQLEEAEEEARNLSAIKHPFIVEFIEFLPEMRLDWWRFGLLSFIAMEYCEGGSLVDWIQRKKRAGRTSKPEEVALIGAQIVSALSYCHKRKILHLDLKPANVFVKADQITVKLGDFGSASEVRSVTRTSNTTNAHDVRNTELYAPPGKA</sequence>
<dbReference type="InterPro" id="IPR008271">
    <property type="entry name" value="Ser/Thr_kinase_AS"/>
</dbReference>
<dbReference type="InterPro" id="IPR000719">
    <property type="entry name" value="Prot_kinase_dom"/>
</dbReference>
<dbReference type="Pfam" id="PF00069">
    <property type="entry name" value="Pkinase"/>
    <property type="match status" value="1"/>
</dbReference>
<name>A0ABN7RG77_OIKDI</name>
<dbReference type="Gene3D" id="1.10.510.10">
    <property type="entry name" value="Transferase(Phosphotransferase) domain 1"/>
    <property type="match status" value="1"/>
</dbReference>
<keyword evidence="3" id="KW-1185">Reference proteome</keyword>